<evidence type="ECO:0000259" key="2">
    <source>
        <dbReference type="Pfam" id="PF13400"/>
    </source>
</evidence>
<protein>
    <recommendedName>
        <fullName evidence="2">Putative Flp pilus-assembly TadG-like N-terminal domain-containing protein</fullName>
    </recommendedName>
</protein>
<feature type="domain" description="Putative Flp pilus-assembly TadG-like N-terminal" evidence="2">
    <location>
        <begin position="15"/>
        <end position="58"/>
    </location>
</feature>
<evidence type="ECO:0000313" key="4">
    <source>
        <dbReference type="Proteomes" id="UP000030982"/>
    </source>
</evidence>
<accession>A0A0B2AN51</accession>
<dbReference type="Proteomes" id="UP000030982">
    <property type="component" value="Unassembled WGS sequence"/>
</dbReference>
<feature type="transmembrane region" description="Helical" evidence="1">
    <location>
        <begin position="16"/>
        <end position="36"/>
    </location>
</feature>
<organism evidence="3 4">
    <name type="scientific">Sinomonas humi</name>
    <dbReference type="NCBI Taxonomy" id="1338436"/>
    <lineage>
        <taxon>Bacteria</taxon>
        <taxon>Bacillati</taxon>
        <taxon>Actinomycetota</taxon>
        <taxon>Actinomycetes</taxon>
        <taxon>Micrococcales</taxon>
        <taxon>Micrococcaceae</taxon>
        <taxon>Sinomonas</taxon>
    </lineage>
</organism>
<dbReference type="RefSeq" id="WP_043120083.1">
    <property type="nucleotide sequence ID" value="NZ_JTDL01000037.1"/>
</dbReference>
<evidence type="ECO:0000256" key="1">
    <source>
        <dbReference type="SAM" id="Phobius"/>
    </source>
</evidence>
<dbReference type="OrthoDB" id="5187898at2"/>
<dbReference type="Pfam" id="PF13400">
    <property type="entry name" value="Tad"/>
    <property type="match status" value="1"/>
</dbReference>
<sequence length="341" mass="35263">MRRLGQRYAQDRERGAIAVMVAILMVSLIGFTAFAIDVARMADTKAQLQNGADASALAIASNCNMNPSTCTGNAWNLANQYTPANSLDGSAVPSSVTFPTSKSVTVGTKTPGTGLPLIFARIFGQSSAMVTASATAAWGPPGKGSGFPLAFSVSCYDLKSLTTSVGQVQQFAYKPGMTCTGPSGTQAPGGWGWLDNSNCQTTTSAGQTSIGSDPGNDLPNGCATILQSWVNKINAGSEVDVTFPIFDTVTLQGTKAQYHIIGYATLRIIGWKLGGGSNNTPGAFRNTAAALTSLGINSSLACSGGNDRCVIAQFIRYDTTDPSFGQGSGQDLGTTIVYLSN</sequence>
<gene>
    <name evidence="3" type="ORF">LK10_03575</name>
</gene>
<dbReference type="AlphaFoldDB" id="A0A0B2AN51"/>
<keyword evidence="4" id="KW-1185">Reference proteome</keyword>
<proteinExistence type="predicted"/>
<keyword evidence="1" id="KW-0472">Membrane</keyword>
<reference evidence="3 4" key="1">
    <citation type="submission" date="2014-09" db="EMBL/GenBank/DDBJ databases">
        <title>Genome sequence of Sinomonas sp. MUSC 117.</title>
        <authorList>
            <person name="Lee L.-H."/>
        </authorList>
    </citation>
    <scope>NUCLEOTIDE SEQUENCE [LARGE SCALE GENOMIC DNA]</scope>
    <source>
        <strain evidence="3 4">MUSC 117</strain>
    </source>
</reference>
<keyword evidence="1" id="KW-1133">Transmembrane helix</keyword>
<dbReference type="InterPro" id="IPR028087">
    <property type="entry name" value="Tad_N"/>
</dbReference>
<dbReference type="EMBL" id="JTDL01000037">
    <property type="protein sequence ID" value="KHL05041.1"/>
    <property type="molecule type" value="Genomic_DNA"/>
</dbReference>
<name>A0A0B2AN51_9MICC</name>
<evidence type="ECO:0000313" key="3">
    <source>
        <dbReference type="EMBL" id="KHL05041.1"/>
    </source>
</evidence>
<dbReference type="STRING" id="1338436.LK10_03575"/>
<keyword evidence="1" id="KW-0812">Transmembrane</keyword>
<comment type="caution">
    <text evidence="3">The sequence shown here is derived from an EMBL/GenBank/DDBJ whole genome shotgun (WGS) entry which is preliminary data.</text>
</comment>